<dbReference type="RefSeq" id="WP_089281627.1">
    <property type="nucleotide sequence ID" value="NZ_FZOJ01000003.1"/>
</dbReference>
<dbReference type="GO" id="GO:0000160">
    <property type="term" value="P:phosphorelay signal transduction system"/>
    <property type="evidence" value="ECO:0007669"/>
    <property type="project" value="UniProtKB-KW"/>
</dbReference>
<sequence length="134" mass="15121">MRILIAEDDLASRKFLFKFLSKYGECDLVVDGLEALDAFLMAFKEKKPYDLICLDIMMPKVDGVKALKAIRDLETQQGILPERRSKVIMTTALAETQFVQNAFEIGSEAYAAKPINTAKFVEVLKRLGLISEEE</sequence>
<dbReference type="Gene3D" id="3.40.50.2300">
    <property type="match status" value="1"/>
</dbReference>
<dbReference type="CDD" id="cd17546">
    <property type="entry name" value="REC_hyHK_CKI1_RcsC-like"/>
    <property type="match status" value="1"/>
</dbReference>
<dbReference type="SUPFAM" id="SSF52172">
    <property type="entry name" value="CheY-like"/>
    <property type="match status" value="1"/>
</dbReference>
<dbReference type="SMART" id="SM00448">
    <property type="entry name" value="REC"/>
    <property type="match status" value="1"/>
</dbReference>
<evidence type="ECO:0000256" key="2">
    <source>
        <dbReference type="ARBA" id="ARBA00022553"/>
    </source>
</evidence>
<evidence type="ECO:0000313" key="8">
    <source>
        <dbReference type="Proteomes" id="UP000198304"/>
    </source>
</evidence>
<dbReference type="PANTHER" id="PTHR45339:SF1">
    <property type="entry name" value="HYBRID SIGNAL TRANSDUCTION HISTIDINE KINASE J"/>
    <property type="match status" value="1"/>
</dbReference>
<dbReference type="PROSITE" id="PS50110">
    <property type="entry name" value="RESPONSE_REGULATORY"/>
    <property type="match status" value="1"/>
</dbReference>
<keyword evidence="3" id="KW-0902">Two-component regulatory system</keyword>
<dbReference type="OrthoDB" id="9797769at2"/>
<gene>
    <name evidence="7" type="ORF">SAMN05446037_1003138</name>
</gene>
<evidence type="ECO:0000313" key="7">
    <source>
        <dbReference type="EMBL" id="SNS04987.1"/>
    </source>
</evidence>
<reference evidence="7 8" key="1">
    <citation type="submission" date="2017-06" db="EMBL/GenBank/DDBJ databases">
        <authorList>
            <person name="Kim H.J."/>
            <person name="Triplett B.A."/>
        </authorList>
    </citation>
    <scope>NUCLEOTIDE SEQUENCE [LARGE SCALE GENOMIC DNA]</scope>
    <source>
        <strain evidence="7 8">SCA</strain>
    </source>
</reference>
<evidence type="ECO:0000256" key="4">
    <source>
        <dbReference type="ARBA" id="ARBA00024867"/>
    </source>
</evidence>
<accession>A0A239BAM5</accession>
<name>A0A239BAM5_9FIRM</name>
<evidence type="ECO:0000259" key="6">
    <source>
        <dbReference type="PROSITE" id="PS50110"/>
    </source>
</evidence>
<feature type="domain" description="Response regulatory" evidence="6">
    <location>
        <begin position="2"/>
        <end position="128"/>
    </location>
</feature>
<evidence type="ECO:0000256" key="1">
    <source>
        <dbReference type="ARBA" id="ARBA00018672"/>
    </source>
</evidence>
<dbReference type="PANTHER" id="PTHR45339">
    <property type="entry name" value="HYBRID SIGNAL TRANSDUCTION HISTIDINE KINASE J"/>
    <property type="match status" value="1"/>
</dbReference>
<dbReference type="EMBL" id="FZOJ01000003">
    <property type="protein sequence ID" value="SNS04987.1"/>
    <property type="molecule type" value="Genomic_DNA"/>
</dbReference>
<organism evidence="7 8">
    <name type="scientific">Anaerovirgula multivorans</name>
    <dbReference type="NCBI Taxonomy" id="312168"/>
    <lineage>
        <taxon>Bacteria</taxon>
        <taxon>Bacillati</taxon>
        <taxon>Bacillota</taxon>
        <taxon>Clostridia</taxon>
        <taxon>Peptostreptococcales</taxon>
        <taxon>Natronincolaceae</taxon>
        <taxon>Anaerovirgula</taxon>
    </lineage>
</organism>
<dbReference type="InterPro" id="IPR001789">
    <property type="entry name" value="Sig_transdc_resp-reg_receiver"/>
</dbReference>
<dbReference type="Proteomes" id="UP000198304">
    <property type="component" value="Unassembled WGS sequence"/>
</dbReference>
<dbReference type="Pfam" id="PF00072">
    <property type="entry name" value="Response_reg"/>
    <property type="match status" value="1"/>
</dbReference>
<feature type="modified residue" description="4-aspartylphosphate" evidence="5">
    <location>
        <position position="55"/>
    </location>
</feature>
<dbReference type="InterPro" id="IPR011006">
    <property type="entry name" value="CheY-like_superfamily"/>
</dbReference>
<dbReference type="AlphaFoldDB" id="A0A239BAM5"/>
<protein>
    <recommendedName>
        <fullName evidence="1">Stage 0 sporulation protein A homolog</fullName>
    </recommendedName>
</protein>
<comment type="function">
    <text evidence="4">May play the central regulatory role in sporulation. It may be an element of the effector pathway responsible for the activation of sporulation genes in response to nutritional stress. Spo0A may act in concert with spo0H (a sigma factor) to control the expression of some genes that are critical to the sporulation process.</text>
</comment>
<evidence type="ECO:0000256" key="3">
    <source>
        <dbReference type="ARBA" id="ARBA00023012"/>
    </source>
</evidence>
<proteinExistence type="predicted"/>
<keyword evidence="8" id="KW-1185">Reference proteome</keyword>
<keyword evidence="2 5" id="KW-0597">Phosphoprotein</keyword>
<evidence type="ECO:0000256" key="5">
    <source>
        <dbReference type="PROSITE-ProRule" id="PRU00169"/>
    </source>
</evidence>